<dbReference type="AlphaFoldDB" id="A0A2P2P4R8"/>
<proteinExistence type="predicted"/>
<reference evidence="1" key="1">
    <citation type="submission" date="2018-02" db="EMBL/GenBank/DDBJ databases">
        <title>Rhizophora mucronata_Transcriptome.</title>
        <authorList>
            <person name="Meera S.P."/>
            <person name="Sreeshan A."/>
            <person name="Augustine A."/>
        </authorList>
    </citation>
    <scope>NUCLEOTIDE SEQUENCE</scope>
    <source>
        <tissue evidence="1">Leaf</tissue>
    </source>
</reference>
<accession>A0A2P2P4R8</accession>
<name>A0A2P2P4R8_RHIMU</name>
<organism evidence="1">
    <name type="scientific">Rhizophora mucronata</name>
    <name type="common">Asiatic mangrove</name>
    <dbReference type="NCBI Taxonomy" id="61149"/>
    <lineage>
        <taxon>Eukaryota</taxon>
        <taxon>Viridiplantae</taxon>
        <taxon>Streptophyta</taxon>
        <taxon>Embryophyta</taxon>
        <taxon>Tracheophyta</taxon>
        <taxon>Spermatophyta</taxon>
        <taxon>Magnoliopsida</taxon>
        <taxon>eudicotyledons</taxon>
        <taxon>Gunneridae</taxon>
        <taxon>Pentapetalae</taxon>
        <taxon>rosids</taxon>
        <taxon>fabids</taxon>
        <taxon>Malpighiales</taxon>
        <taxon>Rhizophoraceae</taxon>
        <taxon>Rhizophora</taxon>
    </lineage>
</organism>
<evidence type="ECO:0000313" key="1">
    <source>
        <dbReference type="EMBL" id="MBX49643.1"/>
    </source>
</evidence>
<protein>
    <submittedName>
        <fullName evidence="1">Uncharacterized protein</fullName>
    </submittedName>
</protein>
<sequence length="39" mass="4698">MVWYNPLIYHSVTQINKCQTNTKITLSLSKGHLFTYHWM</sequence>
<dbReference type="EMBL" id="GGEC01069159">
    <property type="protein sequence ID" value="MBX49643.1"/>
    <property type="molecule type" value="Transcribed_RNA"/>
</dbReference>